<dbReference type="EMBL" id="ANBP01000002">
    <property type="protein sequence ID" value="KAB7759355.1"/>
    <property type="molecule type" value="Genomic_DNA"/>
</dbReference>
<organism evidence="2 3">
    <name type="scientific">Mycolicibacterium phlei DSM 43239 = CCUG 21000</name>
    <dbReference type="NCBI Taxonomy" id="1226750"/>
    <lineage>
        <taxon>Bacteria</taxon>
        <taxon>Bacillati</taxon>
        <taxon>Actinomycetota</taxon>
        <taxon>Actinomycetes</taxon>
        <taxon>Mycobacteriales</taxon>
        <taxon>Mycobacteriaceae</taxon>
        <taxon>Mycolicibacterium</taxon>
    </lineage>
</organism>
<sequence>MSTETILRALIIALVIVALLVGFALDEKTYK</sequence>
<keyword evidence="3" id="KW-1185">Reference proteome</keyword>
<evidence type="ECO:0000256" key="1">
    <source>
        <dbReference type="SAM" id="Phobius"/>
    </source>
</evidence>
<keyword evidence="1" id="KW-1133">Transmembrane helix</keyword>
<evidence type="ECO:0000313" key="3">
    <source>
        <dbReference type="Proteomes" id="UP000325690"/>
    </source>
</evidence>
<dbReference type="AlphaFoldDB" id="A0A5N5VBV5"/>
<keyword evidence="1" id="KW-0472">Membrane</keyword>
<accession>A0A5N5VBV5</accession>
<reference evidence="2 3" key="1">
    <citation type="submission" date="2012-10" db="EMBL/GenBank/DDBJ databases">
        <title>The draft sequence of the Mycobacterium pheli genome.</title>
        <authorList>
            <person name="Pettersson B.M.F."/>
            <person name="Das S."/>
            <person name="Dasgupta S."/>
            <person name="Bhattacharya A."/>
            <person name="Kirsebom L.A."/>
        </authorList>
    </citation>
    <scope>NUCLEOTIDE SEQUENCE [LARGE SCALE GENOMIC DNA]</scope>
    <source>
        <strain evidence="2 3">CCUG 21000</strain>
    </source>
</reference>
<evidence type="ECO:0000313" key="2">
    <source>
        <dbReference type="EMBL" id="KAB7759355.1"/>
    </source>
</evidence>
<proteinExistence type="predicted"/>
<dbReference type="Proteomes" id="UP000325690">
    <property type="component" value="Unassembled WGS sequence"/>
</dbReference>
<keyword evidence="1" id="KW-0812">Transmembrane</keyword>
<gene>
    <name evidence="2" type="ORF">MPHL21000_03605</name>
</gene>
<name>A0A5N5VBV5_MYCPH</name>
<protein>
    <submittedName>
        <fullName evidence="2">Uncharacterized protein</fullName>
    </submittedName>
</protein>
<feature type="transmembrane region" description="Helical" evidence="1">
    <location>
        <begin position="6"/>
        <end position="25"/>
    </location>
</feature>
<comment type="caution">
    <text evidence="2">The sequence shown here is derived from an EMBL/GenBank/DDBJ whole genome shotgun (WGS) entry which is preliminary data.</text>
</comment>